<reference evidence="4" key="1">
    <citation type="submission" date="2021-02" db="EMBL/GenBank/DDBJ databases">
        <authorList>
            <person name="Dougan E. K."/>
            <person name="Rhodes N."/>
            <person name="Thang M."/>
            <person name="Chan C."/>
        </authorList>
    </citation>
    <scope>NUCLEOTIDE SEQUENCE</scope>
</reference>
<evidence type="ECO:0000256" key="2">
    <source>
        <dbReference type="SAM" id="MobiDB-lite"/>
    </source>
</evidence>
<evidence type="ECO:0000256" key="1">
    <source>
        <dbReference type="ARBA" id="ARBA00023002"/>
    </source>
</evidence>
<dbReference type="InterPro" id="IPR015590">
    <property type="entry name" value="Aldehyde_DH_dom"/>
</dbReference>
<dbReference type="InterPro" id="IPR016163">
    <property type="entry name" value="Ald_DH_C"/>
</dbReference>
<dbReference type="Gene3D" id="3.40.605.10">
    <property type="entry name" value="Aldehyde Dehydrogenase, Chain A, domain 1"/>
    <property type="match status" value="1"/>
</dbReference>
<comment type="caution">
    <text evidence="4">The sequence shown here is derived from an EMBL/GenBank/DDBJ whole genome shotgun (WGS) entry which is preliminary data.</text>
</comment>
<dbReference type="EMBL" id="CAJNNW010026093">
    <property type="protein sequence ID" value="CAE8682661.1"/>
    <property type="molecule type" value="Genomic_DNA"/>
</dbReference>
<dbReference type="Proteomes" id="UP000626109">
    <property type="component" value="Unassembled WGS sequence"/>
</dbReference>
<dbReference type="GO" id="GO:0016620">
    <property type="term" value="F:oxidoreductase activity, acting on the aldehyde or oxo group of donors, NAD or NADP as acceptor"/>
    <property type="evidence" value="ECO:0007669"/>
    <property type="project" value="InterPro"/>
</dbReference>
<evidence type="ECO:0000313" key="4">
    <source>
        <dbReference type="EMBL" id="CAE8682661.1"/>
    </source>
</evidence>
<proteinExistence type="predicted"/>
<dbReference type="PANTHER" id="PTHR43353:SF5">
    <property type="entry name" value="SUCCINATE-SEMIALDEHYDE DEHYDROGENASE, MITOCHONDRIAL"/>
    <property type="match status" value="1"/>
</dbReference>
<name>A0A813JR29_POLGL</name>
<organism evidence="4 5">
    <name type="scientific">Polarella glacialis</name>
    <name type="common">Dinoflagellate</name>
    <dbReference type="NCBI Taxonomy" id="89957"/>
    <lineage>
        <taxon>Eukaryota</taxon>
        <taxon>Sar</taxon>
        <taxon>Alveolata</taxon>
        <taxon>Dinophyceae</taxon>
        <taxon>Suessiales</taxon>
        <taxon>Suessiaceae</taxon>
        <taxon>Polarella</taxon>
    </lineage>
</organism>
<dbReference type="InterPro" id="IPR016162">
    <property type="entry name" value="Ald_DH_N"/>
</dbReference>
<protein>
    <recommendedName>
        <fullName evidence="3">Aldehyde dehydrogenase domain-containing protein</fullName>
    </recommendedName>
</protein>
<dbReference type="Pfam" id="PF00171">
    <property type="entry name" value="Aldedh"/>
    <property type="match status" value="1"/>
</dbReference>
<dbReference type="InterPro" id="IPR050740">
    <property type="entry name" value="Aldehyde_DH_Superfamily"/>
</dbReference>
<dbReference type="InterPro" id="IPR016161">
    <property type="entry name" value="Ald_DH/histidinol_DH"/>
</dbReference>
<sequence length="544" mass="58445">MAAVGGHSGSAAPAWGDRIGKPEVSQDSEIYKKRPYVDGAKVLIGGEVRPWGGKCAGVLSPVYCTESGQQIPIGRQATMSPKESVEAVEAAQKAWSRGRGDWPRRTLEQRVAAVEKLVATLKAQRTEIVSVLQWEICKNDADSAKEFDRTMDFVGALIAAARGFDSEGLVCEEGVHALLKRSPVGVMMNLGPSNYPFNETYATLIPALLMGNTVVMKIPNTGGLAHCLTMETYASCFPAGVVNFVSGRGRDTMPPCMETGLIDIFAFIGSSKAADSLVKNHPQPHRLKNLLSLDAKNLAVVMEDADLDTAVRECLAGSTSYNGQRCTAIKLIMVHKSIAEAFNKKFCEAVSVLAAGVPFGKNAITPLASSTTDYMKQLTEDAKKKGATVLNAAQGGGHCDRTLFFPALIYPVTKDMELWHAEQFGPVVPIAVFSNISEPIDWLENMHFGQQSAIFTSQDASSAPSRDLVELLDVCALNTCRVNINAQCQRGPDAYPFAGRRSSAMGTISVTEVLRATSVETMVASKQVDVLKRACQGSSVFAKI</sequence>
<dbReference type="AlphaFoldDB" id="A0A813JR29"/>
<gene>
    <name evidence="4" type="ORF">PGLA2088_LOCUS23052</name>
</gene>
<evidence type="ECO:0000313" key="5">
    <source>
        <dbReference type="Proteomes" id="UP000626109"/>
    </source>
</evidence>
<feature type="domain" description="Aldehyde dehydrogenase" evidence="3">
    <location>
        <begin position="70"/>
        <end position="517"/>
    </location>
</feature>
<accession>A0A813JR29</accession>
<dbReference type="SUPFAM" id="SSF53720">
    <property type="entry name" value="ALDH-like"/>
    <property type="match status" value="1"/>
</dbReference>
<feature type="region of interest" description="Disordered" evidence="2">
    <location>
        <begin position="1"/>
        <end position="20"/>
    </location>
</feature>
<dbReference type="PANTHER" id="PTHR43353">
    <property type="entry name" value="SUCCINATE-SEMIALDEHYDE DEHYDROGENASE, MITOCHONDRIAL"/>
    <property type="match status" value="1"/>
</dbReference>
<dbReference type="Gene3D" id="3.40.309.10">
    <property type="entry name" value="Aldehyde Dehydrogenase, Chain A, domain 2"/>
    <property type="match status" value="1"/>
</dbReference>
<keyword evidence="1" id="KW-0560">Oxidoreductase</keyword>
<evidence type="ECO:0000259" key="3">
    <source>
        <dbReference type="Pfam" id="PF00171"/>
    </source>
</evidence>